<keyword evidence="4 10" id="KW-1133">Transmembrane helix</keyword>
<dbReference type="GO" id="GO:0019706">
    <property type="term" value="F:protein-cysteine S-palmitoyltransferase activity"/>
    <property type="evidence" value="ECO:0007669"/>
    <property type="project" value="UniProtKB-EC"/>
</dbReference>
<evidence type="ECO:0000256" key="10">
    <source>
        <dbReference type="RuleBase" id="RU079119"/>
    </source>
</evidence>
<organism evidence="12 13">
    <name type="scientific">Mucor plumbeus</name>
    <dbReference type="NCBI Taxonomy" id="97098"/>
    <lineage>
        <taxon>Eukaryota</taxon>
        <taxon>Fungi</taxon>
        <taxon>Fungi incertae sedis</taxon>
        <taxon>Mucoromycota</taxon>
        <taxon>Mucoromycotina</taxon>
        <taxon>Mucoromycetes</taxon>
        <taxon>Mucorales</taxon>
        <taxon>Mucorineae</taxon>
        <taxon>Mucoraceae</taxon>
        <taxon>Mucor</taxon>
    </lineage>
</organism>
<dbReference type="Proteomes" id="UP000650833">
    <property type="component" value="Unassembled WGS sequence"/>
</dbReference>
<reference evidence="12" key="1">
    <citation type="submission" date="2020-12" db="EMBL/GenBank/DDBJ databases">
        <title>Metabolic potential, ecology and presence of endohyphal bacteria is reflected in genomic diversity of Mucoromycotina.</title>
        <authorList>
            <person name="Muszewska A."/>
            <person name="Okrasinska A."/>
            <person name="Steczkiewicz K."/>
            <person name="Drgas O."/>
            <person name="Orlowska M."/>
            <person name="Perlinska-Lenart U."/>
            <person name="Aleksandrzak-Piekarczyk T."/>
            <person name="Szatraj K."/>
            <person name="Zielenkiewicz U."/>
            <person name="Pilsyk S."/>
            <person name="Malc E."/>
            <person name="Mieczkowski P."/>
            <person name="Kruszewska J.S."/>
            <person name="Biernat P."/>
            <person name="Pawlowska J."/>
        </authorList>
    </citation>
    <scope>NUCLEOTIDE SEQUENCE</scope>
    <source>
        <strain evidence="12">CBS 226.32</strain>
    </source>
</reference>
<evidence type="ECO:0000256" key="9">
    <source>
        <dbReference type="ARBA" id="ARBA00048048"/>
    </source>
</evidence>
<keyword evidence="2 10" id="KW-0808">Transferase</keyword>
<keyword evidence="8 10" id="KW-0012">Acyltransferase</keyword>
<dbReference type="EC" id="2.3.1.225" evidence="10"/>
<evidence type="ECO:0000256" key="3">
    <source>
        <dbReference type="ARBA" id="ARBA00022692"/>
    </source>
</evidence>
<keyword evidence="6" id="KW-0564">Palmitate</keyword>
<dbReference type="Pfam" id="PF01529">
    <property type="entry name" value="DHHC"/>
    <property type="match status" value="1"/>
</dbReference>
<feature type="domain" description="Palmitoyltransferase DHHC" evidence="11">
    <location>
        <begin position="189"/>
        <end position="307"/>
    </location>
</feature>
<gene>
    <name evidence="12" type="ORF">INT46_001100</name>
</gene>
<evidence type="ECO:0000256" key="7">
    <source>
        <dbReference type="ARBA" id="ARBA00023288"/>
    </source>
</evidence>
<evidence type="ECO:0000256" key="4">
    <source>
        <dbReference type="ARBA" id="ARBA00022989"/>
    </source>
</evidence>
<evidence type="ECO:0000259" key="11">
    <source>
        <dbReference type="Pfam" id="PF01529"/>
    </source>
</evidence>
<comment type="subcellular location">
    <subcellularLocation>
        <location evidence="1">Membrane</location>
        <topology evidence="1">Multi-pass membrane protein</topology>
    </subcellularLocation>
</comment>
<dbReference type="PROSITE" id="PS50216">
    <property type="entry name" value="DHHC"/>
    <property type="match status" value="1"/>
</dbReference>
<comment type="similarity">
    <text evidence="10">Belongs to the DHHC palmitoyltransferase family.</text>
</comment>
<protein>
    <recommendedName>
        <fullName evidence="10">Palmitoyltransferase</fullName>
        <ecNumber evidence="10">2.3.1.225</ecNumber>
    </recommendedName>
</protein>
<proteinExistence type="inferred from homology"/>
<feature type="transmembrane region" description="Helical" evidence="10">
    <location>
        <begin position="239"/>
        <end position="259"/>
    </location>
</feature>
<dbReference type="GO" id="GO:0016020">
    <property type="term" value="C:membrane"/>
    <property type="evidence" value="ECO:0007669"/>
    <property type="project" value="UniProtKB-SubCell"/>
</dbReference>
<keyword evidence="5 10" id="KW-0472">Membrane</keyword>
<dbReference type="AlphaFoldDB" id="A0A8H7QHR6"/>
<feature type="transmembrane region" description="Helical" evidence="10">
    <location>
        <begin position="88"/>
        <end position="105"/>
    </location>
</feature>
<name>A0A8H7QHR6_9FUNG</name>
<evidence type="ECO:0000256" key="5">
    <source>
        <dbReference type="ARBA" id="ARBA00023136"/>
    </source>
</evidence>
<dbReference type="PANTHER" id="PTHR12246">
    <property type="entry name" value="PALMITOYLTRANSFERASE ZDHHC16"/>
    <property type="match status" value="1"/>
</dbReference>
<evidence type="ECO:0000313" key="13">
    <source>
        <dbReference type="Proteomes" id="UP000650833"/>
    </source>
</evidence>
<evidence type="ECO:0000256" key="1">
    <source>
        <dbReference type="ARBA" id="ARBA00004141"/>
    </source>
</evidence>
<dbReference type="OrthoDB" id="9909019at2759"/>
<feature type="transmembrane region" description="Helical" evidence="10">
    <location>
        <begin position="271"/>
        <end position="297"/>
    </location>
</feature>
<dbReference type="EMBL" id="JAEPRC010000707">
    <property type="protein sequence ID" value="KAG2192642.1"/>
    <property type="molecule type" value="Genomic_DNA"/>
</dbReference>
<keyword evidence="7" id="KW-0449">Lipoprotein</keyword>
<evidence type="ECO:0000256" key="6">
    <source>
        <dbReference type="ARBA" id="ARBA00023139"/>
    </source>
</evidence>
<dbReference type="InterPro" id="IPR039859">
    <property type="entry name" value="PFA4/ZDH16/20/ERF2-like"/>
</dbReference>
<evidence type="ECO:0000256" key="8">
    <source>
        <dbReference type="ARBA" id="ARBA00023315"/>
    </source>
</evidence>
<feature type="transmembrane region" description="Helical" evidence="10">
    <location>
        <begin position="125"/>
        <end position="143"/>
    </location>
</feature>
<dbReference type="InterPro" id="IPR001594">
    <property type="entry name" value="Palmitoyltrfase_DHHC"/>
</dbReference>
<comment type="catalytic activity">
    <reaction evidence="9 10">
        <text>L-cysteinyl-[protein] + hexadecanoyl-CoA = S-hexadecanoyl-L-cysteinyl-[protein] + CoA</text>
        <dbReference type="Rhea" id="RHEA:36683"/>
        <dbReference type="Rhea" id="RHEA-COMP:10131"/>
        <dbReference type="Rhea" id="RHEA-COMP:11032"/>
        <dbReference type="ChEBI" id="CHEBI:29950"/>
        <dbReference type="ChEBI" id="CHEBI:57287"/>
        <dbReference type="ChEBI" id="CHEBI:57379"/>
        <dbReference type="ChEBI" id="CHEBI:74151"/>
        <dbReference type="EC" id="2.3.1.225"/>
    </reaction>
</comment>
<comment type="domain">
    <text evidence="10">The DHHC domain is required for palmitoyltransferase activity.</text>
</comment>
<keyword evidence="3 10" id="KW-0812">Transmembrane</keyword>
<comment type="caution">
    <text evidence="12">The sequence shown here is derived from an EMBL/GenBank/DDBJ whole genome shotgun (WGS) entry which is preliminary data.</text>
</comment>
<sequence length="401" mass="46172">MSKLEQLSDRFLRVGRHPFKICMKSNKNDEKQTNFDDPDVNDTQTCCCCRSDSPMYAKLWPLIFFFSALTDFPMPLPKGKKPGQHRDWGWVPVLIVTGILVFVYYGYLHSIVLVLLRQLDRQAQAIGYLVPFNVMFIFLLISYGRIVSQTPGHPNPITTKNRTNDSSINIDEIENLKSSQQKPESILGDPKWCEACQIWKPDRTHHCKVCDACVLRMDHHCPWVNGCVGVSNYRYYIQFLCYVSLLGSFTFSTSLAAFIEFHGLSTFDNVALAIVIISGIITFMIGTFTMSHIWLVLLNRTTIENSQFQSWNKAKKSGDAKNRLIEVFTETGKNVFNQGCWENWIEVMGSNKLLWFLPLSSKENTKKDGVHYGYDENVLQEYKNEDASRRRMPLKNDKKPN</sequence>
<evidence type="ECO:0000313" key="12">
    <source>
        <dbReference type="EMBL" id="KAG2192642.1"/>
    </source>
</evidence>
<evidence type="ECO:0000256" key="2">
    <source>
        <dbReference type="ARBA" id="ARBA00022679"/>
    </source>
</evidence>
<accession>A0A8H7QHR6</accession>
<keyword evidence="13" id="KW-1185">Reference proteome</keyword>